<keyword evidence="3" id="KW-1185">Reference proteome</keyword>
<feature type="transmembrane region" description="Helical" evidence="1">
    <location>
        <begin position="333"/>
        <end position="361"/>
    </location>
</feature>
<dbReference type="AlphaFoldDB" id="A0A8X8D2B9"/>
<evidence type="ECO:0008006" key="4">
    <source>
        <dbReference type="Google" id="ProtNLM"/>
    </source>
</evidence>
<keyword evidence="1" id="KW-0472">Membrane</keyword>
<gene>
    <name evidence="2" type="ORF">POTOM_019107</name>
</gene>
<organism evidence="2 3">
    <name type="scientific">Populus tomentosa</name>
    <name type="common">Chinese white poplar</name>
    <dbReference type="NCBI Taxonomy" id="118781"/>
    <lineage>
        <taxon>Eukaryota</taxon>
        <taxon>Viridiplantae</taxon>
        <taxon>Streptophyta</taxon>
        <taxon>Embryophyta</taxon>
        <taxon>Tracheophyta</taxon>
        <taxon>Spermatophyta</taxon>
        <taxon>Magnoliopsida</taxon>
        <taxon>eudicotyledons</taxon>
        <taxon>Gunneridae</taxon>
        <taxon>Pentapetalae</taxon>
        <taxon>rosids</taxon>
        <taxon>fabids</taxon>
        <taxon>Malpighiales</taxon>
        <taxon>Salicaceae</taxon>
        <taxon>Saliceae</taxon>
        <taxon>Populus</taxon>
    </lineage>
</organism>
<feature type="transmembrane region" description="Helical" evidence="1">
    <location>
        <begin position="31"/>
        <end position="50"/>
    </location>
</feature>
<feature type="transmembrane region" description="Helical" evidence="1">
    <location>
        <begin position="62"/>
        <end position="95"/>
    </location>
</feature>
<accession>A0A8X8D2B9</accession>
<keyword evidence="1" id="KW-0812">Transmembrane</keyword>
<sequence length="449" mass="51345">MIFLASMSIFNFCHRFVPCLADPARRSTLGLKAALVVLHIVYAGILFLFDSDLIEKTKQEPWYVVSFFLFLRVLHGIISVAVCCNIDSILCYIIFFSWVNFDGVVMPYDKSEFYVLDAMRDVNEKNSLFRKASMLSKQPASSKNGSLVITVEGSQSERNIPGSDVTSWTKLVLDMYPPGTSVRTLTCSFCNVEQKFSQFPDILLFLLCGLISPDVGTLFHHYGSIWLLFTFFLCHNCSLHEQSIAMIVIDVFFSLTIIVFGLGHALAGEIIVDFAAKDQLYGLKSYALLLDGLIDKREVLWYIFEETALCIWTGILYITYLKANISRAWWKDVIMILLLVTLSFALIFLLLLLIFHSYLILTNQTTYELIRRRRIPYLSLLLDVHQLSLICRGIPERVYPFSEGVCRNLYKFCCARSSIYGLERLPTAMELEDKSRPYTCLGYLTCRCC</sequence>
<comment type="caution">
    <text evidence="2">The sequence shown here is derived from an EMBL/GenBank/DDBJ whole genome shotgun (WGS) entry which is preliminary data.</text>
</comment>
<evidence type="ECO:0000313" key="2">
    <source>
        <dbReference type="EMBL" id="KAG6775629.1"/>
    </source>
</evidence>
<dbReference type="OrthoDB" id="9909019at2759"/>
<proteinExistence type="predicted"/>
<dbReference type="EMBL" id="JAAWWB010000009">
    <property type="protein sequence ID" value="KAG6775629.1"/>
    <property type="molecule type" value="Genomic_DNA"/>
</dbReference>
<reference evidence="2" key="1">
    <citation type="journal article" date="2020" name="bioRxiv">
        <title>Hybrid origin of Populus tomentosa Carr. identified through genome sequencing and phylogenomic analysis.</title>
        <authorList>
            <person name="An X."/>
            <person name="Gao K."/>
            <person name="Chen Z."/>
            <person name="Li J."/>
            <person name="Yang X."/>
            <person name="Yang X."/>
            <person name="Zhou J."/>
            <person name="Guo T."/>
            <person name="Zhao T."/>
            <person name="Huang S."/>
            <person name="Miao D."/>
            <person name="Khan W.U."/>
            <person name="Rao P."/>
            <person name="Ye M."/>
            <person name="Lei B."/>
            <person name="Liao W."/>
            <person name="Wang J."/>
            <person name="Ji L."/>
            <person name="Li Y."/>
            <person name="Guo B."/>
            <person name="Mustafa N.S."/>
            <person name="Li S."/>
            <person name="Yun Q."/>
            <person name="Keller S.R."/>
            <person name="Mao J."/>
            <person name="Zhang R."/>
            <person name="Strauss S.H."/>
        </authorList>
    </citation>
    <scope>NUCLEOTIDE SEQUENCE</scope>
    <source>
        <strain evidence="2">GM15</strain>
        <tissue evidence="2">Leaf</tissue>
    </source>
</reference>
<feature type="transmembrane region" description="Helical" evidence="1">
    <location>
        <begin position="244"/>
        <end position="267"/>
    </location>
</feature>
<keyword evidence="1" id="KW-1133">Transmembrane helix</keyword>
<protein>
    <recommendedName>
        <fullName evidence="4">Protein S-acyltransferase 10</fullName>
    </recommendedName>
</protein>
<evidence type="ECO:0000313" key="3">
    <source>
        <dbReference type="Proteomes" id="UP000886885"/>
    </source>
</evidence>
<dbReference type="Proteomes" id="UP000886885">
    <property type="component" value="Chromosome 5A"/>
</dbReference>
<evidence type="ECO:0000256" key="1">
    <source>
        <dbReference type="SAM" id="Phobius"/>
    </source>
</evidence>
<feature type="transmembrane region" description="Helical" evidence="1">
    <location>
        <begin position="299"/>
        <end position="321"/>
    </location>
</feature>
<name>A0A8X8D2B9_POPTO</name>
<feature type="transmembrane region" description="Helical" evidence="1">
    <location>
        <begin position="202"/>
        <end position="232"/>
    </location>
</feature>